<gene>
    <name evidence="2" type="ORF">F7D14_04620</name>
</gene>
<dbReference type="RefSeq" id="WP_016919594.1">
    <property type="nucleotide sequence ID" value="NZ_CP044331.1"/>
</dbReference>
<reference evidence="2 3" key="1">
    <citation type="submission" date="2019-09" db="EMBL/GenBank/DDBJ databases">
        <title>Isolation and complete genome sequencing of Methylocystis species.</title>
        <authorList>
            <person name="Rumah B.L."/>
            <person name="Stead C.E."/>
            <person name="Stevens B.C."/>
            <person name="Minton N.P."/>
            <person name="Grosse-Honebrink A."/>
            <person name="Zhang Y."/>
        </authorList>
    </citation>
    <scope>NUCLEOTIDE SEQUENCE [LARGE SCALE GENOMIC DNA]</scope>
    <source>
        <strain evidence="2 3">BRCS2</strain>
    </source>
</reference>
<protein>
    <recommendedName>
        <fullName evidence="1">Surface-adhesin protein E-like domain-containing protein</fullName>
    </recommendedName>
</protein>
<evidence type="ECO:0000313" key="2">
    <source>
        <dbReference type="EMBL" id="QGM96830.1"/>
    </source>
</evidence>
<accession>A0A6B8M7W6</accession>
<dbReference type="InterPro" id="IPR031939">
    <property type="entry name" value="Adhesin_E-like"/>
</dbReference>
<evidence type="ECO:0000313" key="3">
    <source>
        <dbReference type="Proteomes" id="UP000422569"/>
    </source>
</evidence>
<keyword evidence="3" id="KW-1185">Reference proteome</keyword>
<name>A0A6B8M7W6_9HYPH</name>
<sequence length="134" mass="14909">MRKSAFLLILASVFFVSAARAEWRLVWQDGFSRIYLDPASRERTDGGAIFVRALTDYDPHSPQAVDFKLPEKGLSEIETASFDCAKSAYRSGGGSWFSGRMATGEMRSAYPAKETWSKIPPFYQALAREICAAP</sequence>
<dbReference type="Proteomes" id="UP000422569">
    <property type="component" value="Chromosome"/>
</dbReference>
<dbReference type="AlphaFoldDB" id="A0A6B8M7W6"/>
<evidence type="ECO:0000259" key="1">
    <source>
        <dbReference type="Pfam" id="PF16747"/>
    </source>
</evidence>
<dbReference type="Pfam" id="PF16747">
    <property type="entry name" value="Adhesin_E"/>
    <property type="match status" value="1"/>
</dbReference>
<dbReference type="KEGG" id="mpar:F7D14_04620"/>
<dbReference type="EMBL" id="CP044331">
    <property type="protein sequence ID" value="QGM96830.1"/>
    <property type="molecule type" value="Genomic_DNA"/>
</dbReference>
<organism evidence="2 3">
    <name type="scientific">Methylocystis parvus</name>
    <dbReference type="NCBI Taxonomy" id="134"/>
    <lineage>
        <taxon>Bacteria</taxon>
        <taxon>Pseudomonadati</taxon>
        <taxon>Pseudomonadota</taxon>
        <taxon>Alphaproteobacteria</taxon>
        <taxon>Hyphomicrobiales</taxon>
        <taxon>Methylocystaceae</taxon>
        <taxon>Methylocystis</taxon>
    </lineage>
</organism>
<proteinExistence type="predicted"/>
<feature type="domain" description="Surface-adhesin protein E-like" evidence="1">
    <location>
        <begin position="23"/>
        <end position="131"/>
    </location>
</feature>